<evidence type="ECO:0000256" key="5">
    <source>
        <dbReference type="ARBA" id="ARBA00023242"/>
    </source>
</evidence>
<comment type="subcellular location">
    <subcellularLocation>
        <location evidence="1">Nucleus</location>
    </subcellularLocation>
</comment>
<dbReference type="GO" id="GO:0005634">
    <property type="term" value="C:nucleus"/>
    <property type="evidence" value="ECO:0007669"/>
    <property type="project" value="UniProtKB-SubCell"/>
</dbReference>
<protein>
    <submittedName>
        <fullName evidence="7">Uncharacterized protein</fullName>
    </submittedName>
</protein>
<dbReference type="Proteomes" id="UP000887575">
    <property type="component" value="Unassembled WGS sequence"/>
</dbReference>
<dbReference type="InterPro" id="IPR052035">
    <property type="entry name" value="ZnF_BED_domain_contain"/>
</dbReference>
<dbReference type="GO" id="GO:0008270">
    <property type="term" value="F:zinc ion binding"/>
    <property type="evidence" value="ECO:0007669"/>
    <property type="project" value="UniProtKB-KW"/>
</dbReference>
<keyword evidence="2" id="KW-0479">Metal-binding</keyword>
<keyword evidence="5" id="KW-0539">Nucleus</keyword>
<keyword evidence="4" id="KW-0862">Zinc</keyword>
<reference evidence="7" key="1">
    <citation type="submission" date="2024-02" db="UniProtKB">
        <authorList>
            <consortium name="WormBaseParasite"/>
        </authorList>
    </citation>
    <scope>IDENTIFICATION</scope>
</reference>
<evidence type="ECO:0000256" key="2">
    <source>
        <dbReference type="ARBA" id="ARBA00022723"/>
    </source>
</evidence>
<accession>A0AAF3EQC5</accession>
<evidence type="ECO:0000256" key="4">
    <source>
        <dbReference type="ARBA" id="ARBA00022833"/>
    </source>
</evidence>
<dbReference type="InterPro" id="IPR012337">
    <property type="entry name" value="RNaseH-like_sf"/>
</dbReference>
<dbReference type="SUPFAM" id="SSF53098">
    <property type="entry name" value="Ribonuclease H-like"/>
    <property type="match status" value="1"/>
</dbReference>
<name>A0AAF3EQC5_9BILA</name>
<evidence type="ECO:0000256" key="1">
    <source>
        <dbReference type="ARBA" id="ARBA00004123"/>
    </source>
</evidence>
<evidence type="ECO:0000256" key="3">
    <source>
        <dbReference type="ARBA" id="ARBA00022771"/>
    </source>
</evidence>
<proteinExistence type="predicted"/>
<dbReference type="PANTHER" id="PTHR46481">
    <property type="entry name" value="ZINC FINGER BED DOMAIN-CONTAINING PROTEIN 4"/>
    <property type="match status" value="1"/>
</dbReference>
<sequence length="117" mass="13622">MFDLEIEQKVKTATTDGGSDVKKAIRDHLKLNWVNCFGHKLNLVVRRLLKQSFLLSIIDRMKSAVRRIHKSGISRRKFIGLCKEYACPLVVPRSECETRWNSLYYLLIDCLRAKDVL</sequence>
<dbReference type="AlphaFoldDB" id="A0AAF3EQC5"/>
<evidence type="ECO:0000313" key="7">
    <source>
        <dbReference type="WBParaSite" id="MBELARI_LOCUS16279"/>
    </source>
</evidence>
<keyword evidence="6" id="KW-1185">Reference proteome</keyword>
<dbReference type="PANTHER" id="PTHR46481:SF10">
    <property type="entry name" value="ZINC FINGER BED DOMAIN-CONTAINING PROTEIN 39"/>
    <property type="match status" value="1"/>
</dbReference>
<organism evidence="6 7">
    <name type="scientific">Mesorhabditis belari</name>
    <dbReference type="NCBI Taxonomy" id="2138241"/>
    <lineage>
        <taxon>Eukaryota</taxon>
        <taxon>Metazoa</taxon>
        <taxon>Ecdysozoa</taxon>
        <taxon>Nematoda</taxon>
        <taxon>Chromadorea</taxon>
        <taxon>Rhabditida</taxon>
        <taxon>Rhabditina</taxon>
        <taxon>Rhabditomorpha</taxon>
        <taxon>Rhabditoidea</taxon>
        <taxon>Rhabditidae</taxon>
        <taxon>Mesorhabditinae</taxon>
        <taxon>Mesorhabditis</taxon>
    </lineage>
</organism>
<dbReference type="WBParaSite" id="MBELARI_LOCUS16279">
    <property type="protein sequence ID" value="MBELARI_LOCUS16279"/>
    <property type="gene ID" value="MBELARI_LOCUS16279"/>
</dbReference>
<keyword evidence="3" id="KW-0863">Zinc-finger</keyword>
<evidence type="ECO:0000313" key="6">
    <source>
        <dbReference type="Proteomes" id="UP000887575"/>
    </source>
</evidence>